<dbReference type="KEGG" id="vg:62611862"/>
<dbReference type="Proteomes" id="UP000230824">
    <property type="component" value="Segment"/>
</dbReference>
<reference evidence="1 2" key="1">
    <citation type="submission" date="2017-09" db="EMBL/GenBank/DDBJ databases">
        <title>Phage vB_EcoM_PHB05 against multidrug-resistant shiga toxin-producing Escherichia.</title>
        <authorList>
            <person name="Chen Y."/>
            <person name="Song J."/>
            <person name="Wu B."/>
        </authorList>
    </citation>
    <scope>NUCLEOTIDE SEQUENCE [LARGE SCALE GENOMIC DNA]</scope>
    <source>
        <strain evidence="1">Wastewater</strain>
    </source>
</reference>
<evidence type="ECO:0000313" key="1">
    <source>
        <dbReference type="EMBL" id="ATI15892.1"/>
    </source>
</evidence>
<dbReference type="GeneID" id="62611862"/>
<accession>A0A291LAB9</accession>
<organism evidence="1 2">
    <name type="scientific">Escherichia phage vB_EcoM_PHB05</name>
    <dbReference type="NCBI Taxonomy" id="2041347"/>
    <lineage>
        <taxon>Viruses</taxon>
        <taxon>Duplodnaviria</taxon>
        <taxon>Heunggongvirae</taxon>
        <taxon>Uroviricota</taxon>
        <taxon>Caudoviricetes</taxon>
        <taxon>Stephanstirmvirinae</taxon>
        <taxon>Justusliebigvirus</taxon>
        <taxon>Justusliebigvirus PHB05</taxon>
    </lineage>
</organism>
<dbReference type="EMBL" id="MF805809">
    <property type="protein sequence ID" value="ATI15892.1"/>
    <property type="molecule type" value="Genomic_DNA"/>
</dbReference>
<name>A0A291LAB9_9CAUD</name>
<sequence length="132" mass="15161">MTDNRSKILVETFYSRETNRLELTKKDVEPQDNTFFIQILCLFGGYNRLTVRVEDKEISETTITKRELMLLQDTIRDVLDNPGKAKVINLGGEKIQILHFESGEIGFGIGLGKYLLEETDATLLREFCVKVM</sequence>
<evidence type="ECO:0000313" key="2">
    <source>
        <dbReference type="Proteomes" id="UP000230824"/>
    </source>
</evidence>
<keyword evidence="2" id="KW-1185">Reference proteome</keyword>
<protein>
    <submittedName>
        <fullName evidence="1">Uncharacterized protein</fullName>
    </submittedName>
</protein>
<proteinExistence type="predicted"/>
<dbReference type="RefSeq" id="YP_009984518.1">
    <property type="nucleotide sequence ID" value="NC_052652.1"/>
</dbReference>